<name>A0ABS6BTZ2_9CLOT</name>
<evidence type="ECO:0000256" key="1">
    <source>
        <dbReference type="ARBA" id="ARBA00008814"/>
    </source>
</evidence>
<dbReference type="PROSITE" id="PS51257">
    <property type="entry name" value="PROKAR_LIPOPROTEIN"/>
    <property type="match status" value="1"/>
</dbReference>
<evidence type="ECO:0000259" key="2">
    <source>
        <dbReference type="PROSITE" id="PS50983"/>
    </source>
</evidence>
<sequence length="358" mass="39616">MKTNKKFLSILVVIATVISFTGCKNNASSLKTSQKKQPTTRTITDMSGEKVKIPTNIQKIGDSWPAHNEVLSMLGSGGKIVATVLTPQGRPWLYKVNPQMNRAETVFTAADVNVEELLKTKPDIVFMPLSYKYGDKIASAGIPVVQLAFTNFEELKNCFKLTGDILGTEGKQKSTKYNSYLDSKLKMVKSITSSIPKNQKPKVLHISSLSPLTVDGGDSIIDAWINVAGGTNAAGEIKGNMKVVSMEQVLKWNPDFIILGADTKNSESVMNSDVWKKVTAVQNSKVVHNPDGAYMWDRYSAEEALQIQWAAKLLHPDKFNNLDIIKETINFYKEFLNYTLTKEEANLILSGKPPIKPQ</sequence>
<evidence type="ECO:0000313" key="3">
    <source>
        <dbReference type="EMBL" id="MBU3160385.1"/>
    </source>
</evidence>
<dbReference type="PANTHER" id="PTHR30535:SF34">
    <property type="entry name" value="MOLYBDATE-BINDING PROTEIN MOLA"/>
    <property type="match status" value="1"/>
</dbReference>
<accession>A0ABS6BTZ2</accession>
<dbReference type="PANTHER" id="PTHR30535">
    <property type="entry name" value="VITAMIN B12-BINDING PROTEIN"/>
    <property type="match status" value="1"/>
</dbReference>
<evidence type="ECO:0000313" key="4">
    <source>
        <dbReference type="Proteomes" id="UP000776252"/>
    </source>
</evidence>
<keyword evidence="4" id="KW-1185">Reference proteome</keyword>
<feature type="domain" description="Fe/B12 periplasmic-binding" evidence="2">
    <location>
        <begin position="59"/>
        <end position="318"/>
    </location>
</feature>
<dbReference type="RefSeq" id="WP_216149484.1">
    <property type="nucleotide sequence ID" value="NZ_JAHLDV010000025.1"/>
</dbReference>
<dbReference type="Proteomes" id="UP000776252">
    <property type="component" value="Unassembled WGS sequence"/>
</dbReference>
<proteinExistence type="inferred from homology"/>
<dbReference type="PROSITE" id="PS50983">
    <property type="entry name" value="FE_B12_PBP"/>
    <property type="match status" value="1"/>
</dbReference>
<protein>
    <submittedName>
        <fullName evidence="3">ABC transporter substrate-binding protein</fullName>
    </submittedName>
</protein>
<dbReference type="CDD" id="cd01142">
    <property type="entry name" value="TroA_e"/>
    <property type="match status" value="1"/>
</dbReference>
<dbReference type="InterPro" id="IPR050902">
    <property type="entry name" value="ABC_Transporter_SBP"/>
</dbReference>
<dbReference type="InterPro" id="IPR002491">
    <property type="entry name" value="ABC_transptr_periplasmic_BD"/>
</dbReference>
<dbReference type="Pfam" id="PF01497">
    <property type="entry name" value="Peripla_BP_2"/>
    <property type="match status" value="1"/>
</dbReference>
<reference evidence="3 4" key="1">
    <citation type="submission" date="2021-06" db="EMBL/GenBank/DDBJ databases">
        <title>Clostridia strains as spoilage organisms.</title>
        <authorList>
            <person name="Wambui J."/>
            <person name="Stephan R."/>
            <person name="Stevens M.J.A."/>
        </authorList>
    </citation>
    <scope>NUCLEOTIDE SEQUENCE [LARGE SCALE GENOMIC DNA]</scope>
    <source>
        <strain evidence="3 4">DSM 14204</strain>
    </source>
</reference>
<comment type="caution">
    <text evidence="3">The sequence shown here is derived from an EMBL/GenBank/DDBJ whole genome shotgun (WGS) entry which is preliminary data.</text>
</comment>
<organism evidence="3 4">
    <name type="scientific">Clostridium frigoris</name>
    <dbReference type="NCBI Taxonomy" id="205327"/>
    <lineage>
        <taxon>Bacteria</taxon>
        <taxon>Bacillati</taxon>
        <taxon>Bacillota</taxon>
        <taxon>Clostridia</taxon>
        <taxon>Eubacteriales</taxon>
        <taxon>Clostridiaceae</taxon>
        <taxon>Clostridium</taxon>
    </lineage>
</organism>
<dbReference type="EMBL" id="JAHLDV010000025">
    <property type="protein sequence ID" value="MBU3160385.1"/>
    <property type="molecule type" value="Genomic_DNA"/>
</dbReference>
<gene>
    <name evidence="3" type="ORF">KPL37_11575</name>
</gene>
<comment type="similarity">
    <text evidence="1">Belongs to the bacterial solute-binding protein 8 family.</text>
</comment>